<proteinExistence type="predicted"/>
<name>A0A7K1UHS9_9MICC</name>
<dbReference type="InterPro" id="IPR050090">
    <property type="entry name" value="Tyrosine_recombinase_XerCD"/>
</dbReference>
<sequence>MTELTELIGDYLAFRESRGYRPNPKAARLLHQFDTWLPTDRSDGLLFSQDDAFTWADAAEHTKQSWRDERLSVVRGFAKYLAGSGFPVGIPQGRRRPAGSRRAIPYIYTSEHIAALMAAPKDLFTPWRAATMTTLVGLLAVTGIRIGEALAARIDDLDLDRATMLIAHGKAGRQRVVCLDETTCRVLAAHIAASPKSAGKVSGPPPLLVNSHGRKLSVSNVRGAFLRMIEHADLPPRPGARPRIHDLRHSFATHTMIDAYRDGRDPAATLAALSIWLGHADPANTYWYLHAAPELAAIAAGVLEPTPKEQS</sequence>
<comment type="caution">
    <text evidence="3">The sequence shown here is derived from an EMBL/GenBank/DDBJ whole genome shotgun (WGS) entry which is preliminary data.</text>
</comment>
<evidence type="ECO:0000313" key="3">
    <source>
        <dbReference type="EMBL" id="MVT25942.1"/>
    </source>
</evidence>
<gene>
    <name evidence="3" type="ORF">GNZ21_06150</name>
</gene>
<evidence type="ECO:0000256" key="1">
    <source>
        <dbReference type="ARBA" id="ARBA00023172"/>
    </source>
</evidence>
<dbReference type="Pfam" id="PF00589">
    <property type="entry name" value="Phage_integrase"/>
    <property type="match status" value="1"/>
</dbReference>
<evidence type="ECO:0000313" key="4">
    <source>
        <dbReference type="Proteomes" id="UP000460157"/>
    </source>
</evidence>
<dbReference type="GO" id="GO:0003677">
    <property type="term" value="F:DNA binding"/>
    <property type="evidence" value="ECO:0007669"/>
    <property type="project" value="InterPro"/>
</dbReference>
<protein>
    <submittedName>
        <fullName evidence="3">Tyrosine-type recombinase/integrase</fullName>
    </submittedName>
</protein>
<dbReference type="InterPro" id="IPR011010">
    <property type="entry name" value="DNA_brk_join_enz"/>
</dbReference>
<dbReference type="OrthoDB" id="5464621at2"/>
<dbReference type="GO" id="GO:0015074">
    <property type="term" value="P:DNA integration"/>
    <property type="evidence" value="ECO:0007669"/>
    <property type="project" value="InterPro"/>
</dbReference>
<dbReference type="EMBL" id="WRPM01000042">
    <property type="protein sequence ID" value="MVT25942.1"/>
    <property type="molecule type" value="Genomic_DNA"/>
</dbReference>
<reference evidence="3 4" key="1">
    <citation type="submission" date="2019-12" db="EMBL/GenBank/DDBJ databases">
        <title>Nesterenkonia muleiensis sp. nov., a novel actinobacterium isolated from sap of Populus euphratica.</title>
        <authorList>
            <person name="Wang R."/>
        </authorList>
    </citation>
    <scope>NUCLEOTIDE SEQUENCE [LARGE SCALE GENOMIC DNA]</scope>
    <source>
        <strain evidence="3 4">F10</strain>
    </source>
</reference>
<dbReference type="AlphaFoldDB" id="A0A7K1UHS9"/>
<feature type="domain" description="Tyr recombinase" evidence="2">
    <location>
        <begin position="103"/>
        <end position="301"/>
    </location>
</feature>
<organism evidence="3 4">
    <name type="scientific">Nesterenkonia alkaliphila</name>
    <dbReference type="NCBI Taxonomy" id="1463631"/>
    <lineage>
        <taxon>Bacteria</taxon>
        <taxon>Bacillati</taxon>
        <taxon>Actinomycetota</taxon>
        <taxon>Actinomycetes</taxon>
        <taxon>Micrococcales</taxon>
        <taxon>Micrococcaceae</taxon>
        <taxon>Nesterenkonia</taxon>
    </lineage>
</organism>
<keyword evidence="4" id="KW-1185">Reference proteome</keyword>
<dbReference type="PROSITE" id="PS51898">
    <property type="entry name" value="TYR_RECOMBINASE"/>
    <property type="match status" value="1"/>
</dbReference>
<dbReference type="Gene3D" id="1.10.443.10">
    <property type="entry name" value="Intergrase catalytic core"/>
    <property type="match status" value="1"/>
</dbReference>
<evidence type="ECO:0000259" key="2">
    <source>
        <dbReference type="PROSITE" id="PS51898"/>
    </source>
</evidence>
<dbReference type="InterPro" id="IPR013762">
    <property type="entry name" value="Integrase-like_cat_sf"/>
</dbReference>
<accession>A0A7K1UHS9</accession>
<dbReference type="InterPro" id="IPR002104">
    <property type="entry name" value="Integrase_catalytic"/>
</dbReference>
<keyword evidence="1" id="KW-0233">DNA recombination</keyword>
<dbReference type="RefSeq" id="WP_157322425.1">
    <property type="nucleotide sequence ID" value="NZ_BMFX01000064.1"/>
</dbReference>
<dbReference type="SUPFAM" id="SSF56349">
    <property type="entry name" value="DNA breaking-rejoining enzymes"/>
    <property type="match status" value="1"/>
</dbReference>
<dbReference type="GO" id="GO:0006310">
    <property type="term" value="P:DNA recombination"/>
    <property type="evidence" value="ECO:0007669"/>
    <property type="project" value="UniProtKB-KW"/>
</dbReference>
<dbReference type="PANTHER" id="PTHR30349:SF64">
    <property type="entry name" value="PROPHAGE INTEGRASE INTD-RELATED"/>
    <property type="match status" value="1"/>
</dbReference>
<dbReference type="PANTHER" id="PTHR30349">
    <property type="entry name" value="PHAGE INTEGRASE-RELATED"/>
    <property type="match status" value="1"/>
</dbReference>
<dbReference type="Proteomes" id="UP000460157">
    <property type="component" value="Unassembled WGS sequence"/>
</dbReference>